<evidence type="ECO:0000313" key="3">
    <source>
        <dbReference type="Proteomes" id="UP001235849"/>
    </source>
</evidence>
<dbReference type="EMBL" id="JAQOSO010000073">
    <property type="protein sequence ID" value="MDJ1174892.1"/>
    <property type="molecule type" value="Genomic_DNA"/>
</dbReference>
<organism evidence="2 3">
    <name type="scientific">Roseofilum capinflatum BLCC-M114</name>
    <dbReference type="NCBI Taxonomy" id="3022440"/>
    <lineage>
        <taxon>Bacteria</taxon>
        <taxon>Bacillati</taxon>
        <taxon>Cyanobacteriota</taxon>
        <taxon>Cyanophyceae</taxon>
        <taxon>Desertifilales</taxon>
        <taxon>Desertifilaceae</taxon>
        <taxon>Roseofilum</taxon>
        <taxon>Roseofilum capinflatum</taxon>
    </lineage>
</organism>
<gene>
    <name evidence="2" type="ORF">PMG25_12375</name>
</gene>
<proteinExistence type="predicted"/>
<feature type="region of interest" description="Disordered" evidence="1">
    <location>
        <begin position="142"/>
        <end position="162"/>
    </location>
</feature>
<accession>A0ABT7B7X0</accession>
<evidence type="ECO:0000313" key="2">
    <source>
        <dbReference type="EMBL" id="MDJ1174892.1"/>
    </source>
</evidence>
<comment type="caution">
    <text evidence="2">The sequence shown here is derived from an EMBL/GenBank/DDBJ whole genome shotgun (WGS) entry which is preliminary data.</text>
</comment>
<name>A0ABT7B7X0_9CYAN</name>
<dbReference type="Proteomes" id="UP001235849">
    <property type="component" value="Unassembled WGS sequence"/>
</dbReference>
<reference evidence="2 3" key="1">
    <citation type="submission" date="2023-01" db="EMBL/GenBank/DDBJ databases">
        <title>Novel diversity within Roseofilum (Cyanobacteria; Desertifilaceae) from marine benthic mats with descriptions of four novel species.</title>
        <authorList>
            <person name="Wang Y."/>
            <person name="Berthold D.E."/>
            <person name="Hu J."/>
            <person name="Lefler F.W."/>
            <person name="Laughinghouse H.D. IV."/>
        </authorList>
    </citation>
    <scope>NUCLEOTIDE SEQUENCE [LARGE SCALE GENOMIC DNA]</scope>
    <source>
        <strain evidence="2 3">BLCC-M114</strain>
    </source>
</reference>
<evidence type="ECO:0000256" key="1">
    <source>
        <dbReference type="SAM" id="MobiDB-lite"/>
    </source>
</evidence>
<keyword evidence="3" id="KW-1185">Reference proteome</keyword>
<sequence>MAYAKKSEISLDIEAAIDIPAEFEETFTGERPENFPLPAEIFPLNRGRCCTLLGKSAAWMNTVVVKSFATLFDGMPQAEISSKITPAEWQLICWVMHHSYSEIPVRDAAGNIVYDADGNPETTENPHKLTPKQMRKRISELFANPSDTQRLPKGSDNGYTDDSGDDFFNKACNNALTVSRSRKLTASEARQETEINYLSLEHMFDQFEQVLTESIARKMEAITERSMAKASTVSKAVTAKDLGKHLEALTPEAE</sequence>
<dbReference type="RefSeq" id="WP_283767208.1">
    <property type="nucleotide sequence ID" value="NZ_JAQOSO010000073.1"/>
</dbReference>
<protein>
    <submittedName>
        <fullName evidence="2">Uncharacterized protein</fullName>
    </submittedName>
</protein>